<dbReference type="RefSeq" id="WP_343908860.1">
    <property type="nucleotide sequence ID" value="NZ_BAAAJE010000018.1"/>
</dbReference>
<evidence type="ECO:0000313" key="3">
    <source>
        <dbReference type="Proteomes" id="UP001499979"/>
    </source>
</evidence>
<keyword evidence="3" id="KW-1185">Reference proteome</keyword>
<evidence type="ECO:0000313" key="2">
    <source>
        <dbReference type="EMBL" id="GAA1153220.1"/>
    </source>
</evidence>
<protein>
    <recommendedName>
        <fullName evidence="1">Excalibur calcium-binding domain-containing protein</fullName>
    </recommendedName>
</protein>
<feature type="domain" description="Excalibur calcium-binding" evidence="1">
    <location>
        <begin position="36"/>
        <end position="74"/>
    </location>
</feature>
<dbReference type="EMBL" id="BAAAJE010000018">
    <property type="protein sequence ID" value="GAA1153220.1"/>
    <property type="molecule type" value="Genomic_DNA"/>
</dbReference>
<dbReference type="Pfam" id="PF05901">
    <property type="entry name" value="Excalibur"/>
    <property type="match status" value="1"/>
</dbReference>
<comment type="caution">
    <text evidence="2">The sequence shown here is derived from an EMBL/GenBank/DDBJ whole genome shotgun (WGS) entry which is preliminary data.</text>
</comment>
<name>A0ABN1UIB6_9ACTN</name>
<evidence type="ECO:0000259" key="1">
    <source>
        <dbReference type="Pfam" id="PF05901"/>
    </source>
</evidence>
<organism evidence="2 3">
    <name type="scientific">Nocardioides aquiterrae</name>
    <dbReference type="NCBI Taxonomy" id="203799"/>
    <lineage>
        <taxon>Bacteria</taxon>
        <taxon>Bacillati</taxon>
        <taxon>Actinomycetota</taxon>
        <taxon>Actinomycetes</taxon>
        <taxon>Propionibacteriales</taxon>
        <taxon>Nocardioidaceae</taxon>
        <taxon>Nocardioides</taxon>
    </lineage>
</organism>
<sequence>MTARWLTLLLSLVTGLAVAILAIPESSVAVARGGGADCGDFSTQAAAQQWFINHGGPLHDPAGLDADHDGIACESNPCPCSSAQGGGGGGTPGNHGGGSVVGLVHDVGRGLWCYRDKPADARPAINVTKTCLDVRKKRYYRVHVYGGDFAKNRTDIVRIYFDTLRRRGAPEFDVSWYLGRNPATETGSLFFEKTKSWRKSSAAECKHIGRSVDYKRDVITVAVPRKCLGNPLAVRWAGFTGQISRATDSTMYGKWDDFPRVNGFPKRWVA</sequence>
<dbReference type="InterPro" id="IPR008613">
    <property type="entry name" value="Excalibur_Ca-bd_domain"/>
</dbReference>
<dbReference type="Proteomes" id="UP001499979">
    <property type="component" value="Unassembled WGS sequence"/>
</dbReference>
<proteinExistence type="predicted"/>
<gene>
    <name evidence="2" type="ORF">GCM10009606_34580</name>
</gene>
<accession>A0ABN1UIB6</accession>
<reference evidence="2 3" key="1">
    <citation type="journal article" date="2019" name="Int. J. Syst. Evol. Microbiol.">
        <title>The Global Catalogue of Microorganisms (GCM) 10K type strain sequencing project: providing services to taxonomists for standard genome sequencing and annotation.</title>
        <authorList>
            <consortium name="The Broad Institute Genomics Platform"/>
            <consortium name="The Broad Institute Genome Sequencing Center for Infectious Disease"/>
            <person name="Wu L."/>
            <person name="Ma J."/>
        </authorList>
    </citation>
    <scope>NUCLEOTIDE SEQUENCE [LARGE SCALE GENOMIC DNA]</scope>
    <source>
        <strain evidence="2 3">JCM 11813</strain>
    </source>
</reference>